<feature type="compositionally biased region" description="Basic and acidic residues" evidence="1">
    <location>
        <begin position="117"/>
        <end position="132"/>
    </location>
</feature>
<accession>A0ABN9BNC7</accession>
<evidence type="ECO:0000313" key="3">
    <source>
        <dbReference type="Proteomes" id="UP001162483"/>
    </source>
</evidence>
<feature type="compositionally biased region" description="Polar residues" evidence="1">
    <location>
        <begin position="91"/>
        <end position="111"/>
    </location>
</feature>
<feature type="compositionally biased region" description="Acidic residues" evidence="1">
    <location>
        <begin position="55"/>
        <end position="64"/>
    </location>
</feature>
<sequence length="132" mass="14955">MEYQSMGNSPTREMCPRPLYHCVLGFHTGWVTPSLTIISVENLRDPKVEVKEEIKEEEDEDAGMEESVPGHHVSQSSYRNPPERCPRSSVFPDSTQGRFTPSLTIIQSLESSGDDNIDVKRRDIRGGMRSME</sequence>
<feature type="region of interest" description="Disordered" evidence="1">
    <location>
        <begin position="53"/>
        <end position="132"/>
    </location>
</feature>
<reference evidence="2" key="1">
    <citation type="submission" date="2023-05" db="EMBL/GenBank/DDBJ databases">
        <authorList>
            <person name="Stuckert A."/>
        </authorList>
    </citation>
    <scope>NUCLEOTIDE SEQUENCE</scope>
</reference>
<evidence type="ECO:0000313" key="2">
    <source>
        <dbReference type="EMBL" id="CAI9549128.1"/>
    </source>
</evidence>
<proteinExistence type="predicted"/>
<protein>
    <submittedName>
        <fullName evidence="2">Uncharacterized protein</fullName>
    </submittedName>
</protein>
<organism evidence="2 3">
    <name type="scientific">Staurois parvus</name>
    <dbReference type="NCBI Taxonomy" id="386267"/>
    <lineage>
        <taxon>Eukaryota</taxon>
        <taxon>Metazoa</taxon>
        <taxon>Chordata</taxon>
        <taxon>Craniata</taxon>
        <taxon>Vertebrata</taxon>
        <taxon>Euteleostomi</taxon>
        <taxon>Amphibia</taxon>
        <taxon>Batrachia</taxon>
        <taxon>Anura</taxon>
        <taxon>Neobatrachia</taxon>
        <taxon>Ranoidea</taxon>
        <taxon>Ranidae</taxon>
        <taxon>Staurois</taxon>
    </lineage>
</organism>
<evidence type="ECO:0000256" key="1">
    <source>
        <dbReference type="SAM" id="MobiDB-lite"/>
    </source>
</evidence>
<dbReference type="EMBL" id="CATNWA010004990">
    <property type="protein sequence ID" value="CAI9549128.1"/>
    <property type="molecule type" value="Genomic_DNA"/>
</dbReference>
<dbReference type="Proteomes" id="UP001162483">
    <property type="component" value="Unassembled WGS sequence"/>
</dbReference>
<keyword evidence="3" id="KW-1185">Reference proteome</keyword>
<comment type="caution">
    <text evidence="2">The sequence shown here is derived from an EMBL/GenBank/DDBJ whole genome shotgun (WGS) entry which is preliminary data.</text>
</comment>
<gene>
    <name evidence="2" type="ORF">SPARVUS_LOCUS3287580</name>
</gene>
<name>A0ABN9BNC7_9NEOB</name>